<feature type="region of interest" description="Disordered" evidence="1">
    <location>
        <begin position="22"/>
        <end position="50"/>
    </location>
</feature>
<gene>
    <name evidence="2" type="ORF">GCM10011389_18600</name>
</gene>
<sequence length="50" mass="5683">MTIMFSKARELFEKDYQNSQELTASNTTTQNTNAAKKGKMGARAKKKKKK</sequence>
<name>A0ABQ1Q3R0_9BACI</name>
<evidence type="ECO:0000256" key="1">
    <source>
        <dbReference type="SAM" id="MobiDB-lite"/>
    </source>
</evidence>
<reference evidence="3" key="1">
    <citation type="journal article" date="2019" name="Int. J. Syst. Evol. Microbiol.">
        <title>The Global Catalogue of Microorganisms (GCM) 10K type strain sequencing project: providing services to taxonomists for standard genome sequencing and annotation.</title>
        <authorList>
            <consortium name="The Broad Institute Genomics Platform"/>
            <consortium name="The Broad Institute Genome Sequencing Center for Infectious Disease"/>
            <person name="Wu L."/>
            <person name="Ma J."/>
        </authorList>
    </citation>
    <scope>NUCLEOTIDE SEQUENCE [LARGE SCALE GENOMIC DNA]</scope>
    <source>
        <strain evidence="3">CGMCC 1.15353</strain>
    </source>
</reference>
<evidence type="ECO:0000313" key="3">
    <source>
        <dbReference type="Proteomes" id="UP000642571"/>
    </source>
</evidence>
<comment type="caution">
    <text evidence="2">The sequence shown here is derived from an EMBL/GenBank/DDBJ whole genome shotgun (WGS) entry which is preliminary data.</text>
</comment>
<protein>
    <submittedName>
        <fullName evidence="2">Uncharacterized protein</fullName>
    </submittedName>
</protein>
<feature type="compositionally biased region" description="Basic residues" evidence="1">
    <location>
        <begin position="36"/>
        <end position="50"/>
    </location>
</feature>
<accession>A0ABQ1Q3R0</accession>
<dbReference type="RefSeq" id="WP_156969084.1">
    <property type="nucleotide sequence ID" value="NZ_BMIN01000007.1"/>
</dbReference>
<dbReference type="EMBL" id="BMIN01000007">
    <property type="protein sequence ID" value="GGD11381.1"/>
    <property type="molecule type" value="Genomic_DNA"/>
</dbReference>
<keyword evidence="3" id="KW-1185">Reference proteome</keyword>
<feature type="compositionally biased region" description="Low complexity" evidence="1">
    <location>
        <begin position="23"/>
        <end position="35"/>
    </location>
</feature>
<organism evidence="2 3">
    <name type="scientific">Pontibacillus salipaludis</name>
    <dbReference type="NCBI Taxonomy" id="1697394"/>
    <lineage>
        <taxon>Bacteria</taxon>
        <taxon>Bacillati</taxon>
        <taxon>Bacillota</taxon>
        <taxon>Bacilli</taxon>
        <taxon>Bacillales</taxon>
        <taxon>Bacillaceae</taxon>
        <taxon>Pontibacillus</taxon>
    </lineage>
</organism>
<dbReference type="Proteomes" id="UP000642571">
    <property type="component" value="Unassembled WGS sequence"/>
</dbReference>
<evidence type="ECO:0000313" key="2">
    <source>
        <dbReference type="EMBL" id="GGD11381.1"/>
    </source>
</evidence>
<proteinExistence type="predicted"/>